<feature type="domain" description="FAD-binding PCMH-type" evidence="4">
    <location>
        <begin position="44"/>
        <end position="211"/>
    </location>
</feature>
<dbReference type="Gene3D" id="1.10.45.10">
    <property type="entry name" value="Vanillyl-alcohol Oxidase, Chain A, domain 4"/>
    <property type="match status" value="1"/>
</dbReference>
<dbReference type="InterPro" id="IPR036318">
    <property type="entry name" value="FAD-bd_PCMH-like_sf"/>
</dbReference>
<protein>
    <submittedName>
        <fullName evidence="5">FAD-binding protein</fullName>
    </submittedName>
</protein>
<dbReference type="InterPro" id="IPR007173">
    <property type="entry name" value="ALO_C"/>
</dbReference>
<dbReference type="PROSITE" id="PS51318">
    <property type="entry name" value="TAT"/>
    <property type="match status" value="1"/>
</dbReference>
<evidence type="ECO:0000313" key="6">
    <source>
        <dbReference type="Proteomes" id="UP001201463"/>
    </source>
</evidence>
<name>A0ABS8XLT8_9BURK</name>
<dbReference type="Gene3D" id="3.30.43.10">
    <property type="entry name" value="Uridine Diphospho-n-acetylenolpyruvylglucosamine Reductase, domain 2"/>
    <property type="match status" value="1"/>
</dbReference>
<keyword evidence="1" id="KW-0274">FAD</keyword>
<dbReference type="Pfam" id="PF01565">
    <property type="entry name" value="FAD_binding_4"/>
    <property type="match status" value="1"/>
</dbReference>
<dbReference type="InterPro" id="IPR006311">
    <property type="entry name" value="TAT_signal"/>
</dbReference>
<reference evidence="5 6" key="1">
    <citation type="submission" date="2021-12" db="EMBL/GenBank/DDBJ databases">
        <title>Genome seq of p7.</title>
        <authorList>
            <person name="Seo T."/>
        </authorList>
    </citation>
    <scope>NUCLEOTIDE SEQUENCE [LARGE SCALE GENOMIC DNA]</scope>
    <source>
        <strain evidence="5 6">P7</strain>
    </source>
</reference>
<evidence type="ECO:0000256" key="2">
    <source>
        <dbReference type="ARBA" id="ARBA00023002"/>
    </source>
</evidence>
<keyword evidence="1" id="KW-0285">Flavoprotein</keyword>
<dbReference type="PROSITE" id="PS51387">
    <property type="entry name" value="FAD_PCMH"/>
    <property type="match status" value="1"/>
</dbReference>
<accession>A0ABS8XLT8</accession>
<dbReference type="Gene3D" id="3.30.465.10">
    <property type="match status" value="1"/>
</dbReference>
<dbReference type="Pfam" id="PF04030">
    <property type="entry name" value="ALO"/>
    <property type="match status" value="1"/>
</dbReference>
<comment type="caution">
    <text evidence="5">The sequence shown here is derived from an EMBL/GenBank/DDBJ whole genome shotgun (WGS) entry which is preliminary data.</text>
</comment>
<evidence type="ECO:0000256" key="3">
    <source>
        <dbReference type="SAM" id="MobiDB-lite"/>
    </source>
</evidence>
<dbReference type="PANTHER" id="PTHR43762:SF1">
    <property type="entry name" value="D-ARABINONO-1,4-LACTONE OXIDASE"/>
    <property type="match status" value="1"/>
</dbReference>
<keyword evidence="6" id="KW-1185">Reference proteome</keyword>
<dbReference type="RefSeq" id="WP_233394328.1">
    <property type="nucleotide sequence ID" value="NZ_JAJTWT010000011.1"/>
</dbReference>
<dbReference type="InterPro" id="IPR016171">
    <property type="entry name" value="Vanillyl_alc_oxidase_C-sub2"/>
</dbReference>
<dbReference type="SUPFAM" id="SSF56176">
    <property type="entry name" value="FAD-binding/transporter-associated domain-like"/>
    <property type="match status" value="1"/>
</dbReference>
<dbReference type="NCBIfam" id="TIGR01679">
    <property type="entry name" value="bact_FAD_ox"/>
    <property type="match status" value="1"/>
</dbReference>
<evidence type="ECO:0000256" key="1">
    <source>
        <dbReference type="ARBA" id="ARBA00022827"/>
    </source>
</evidence>
<dbReference type="InterPro" id="IPR016166">
    <property type="entry name" value="FAD-bd_PCMH"/>
</dbReference>
<dbReference type="PANTHER" id="PTHR43762">
    <property type="entry name" value="L-GULONOLACTONE OXIDASE"/>
    <property type="match status" value="1"/>
</dbReference>
<dbReference type="Proteomes" id="UP001201463">
    <property type="component" value="Unassembled WGS sequence"/>
</dbReference>
<organism evidence="5 6">
    <name type="scientific">Pelomonas caseinilytica</name>
    <dbReference type="NCBI Taxonomy" id="2906763"/>
    <lineage>
        <taxon>Bacteria</taxon>
        <taxon>Pseudomonadati</taxon>
        <taxon>Pseudomonadota</taxon>
        <taxon>Betaproteobacteria</taxon>
        <taxon>Burkholderiales</taxon>
        <taxon>Sphaerotilaceae</taxon>
        <taxon>Roseateles</taxon>
    </lineage>
</organism>
<dbReference type="PIRSF" id="PIRSF000136">
    <property type="entry name" value="LGO_GLO"/>
    <property type="match status" value="1"/>
</dbReference>
<sequence>MTARRDVLKGAAALGLASGLPGHAQPSPPAAPAPRKWQNWSGSAQCQPNRWLLPADEGELARLLPQSPAPLRCVGAGHSFTALVPTAGSLLSLDRVSGLVSVDKARHLVRVRAGTRLGQLARLLDAQDLALHNQPDVDVQSLAGALATGTHGTGAELPALHAHVQGLRLVTPAGEVLEISRDRDPELLAAAQVSLGALGVISEFTLAVRPRFMLRRRLWVAPTDELLQQAPELASKHRHFEMFVLPFTGYAAAVTHDEVAPGAADVSKAPDEDVLADLRKLRDWLGRWPELRRWAAAKLVRRAAPENATDWSWRLLSTVRPTRFNESEYHLPREQGIACLREIVQTLERRNEVFFPIEFRHVKGDTAWLSPFHGRDSCSVACHAAHGEAYDYLVSELGPVFRRHAGRPHWGKLHDLGAAQLQALYPRFADFQALRRRLDPEGKMLNAHLGQLFGGAHG</sequence>
<keyword evidence="2" id="KW-0560">Oxidoreductase</keyword>
<dbReference type="EMBL" id="JAJTWT010000011">
    <property type="protein sequence ID" value="MCE4539806.1"/>
    <property type="molecule type" value="Genomic_DNA"/>
</dbReference>
<dbReference type="InterPro" id="IPR006094">
    <property type="entry name" value="Oxid_FAD_bind_N"/>
</dbReference>
<gene>
    <name evidence="5" type="ORF">LXT12_21380</name>
</gene>
<proteinExistence type="predicted"/>
<dbReference type="Gene3D" id="3.30.70.2520">
    <property type="match status" value="1"/>
</dbReference>
<evidence type="ECO:0000313" key="5">
    <source>
        <dbReference type="EMBL" id="MCE4539806.1"/>
    </source>
</evidence>
<dbReference type="InterPro" id="IPR016167">
    <property type="entry name" value="FAD-bd_PCMH_sub1"/>
</dbReference>
<dbReference type="InterPro" id="IPR016169">
    <property type="entry name" value="FAD-bd_PCMH_sub2"/>
</dbReference>
<evidence type="ECO:0000259" key="4">
    <source>
        <dbReference type="PROSITE" id="PS51387"/>
    </source>
</evidence>
<dbReference type="InterPro" id="IPR010031">
    <property type="entry name" value="FAD_lactone_oxidase-like"/>
</dbReference>
<feature type="region of interest" description="Disordered" evidence="3">
    <location>
        <begin position="18"/>
        <end position="42"/>
    </location>
</feature>